<name>A0ABN7MF40_9BACT</name>
<evidence type="ECO:0000313" key="1">
    <source>
        <dbReference type="EMBL" id="CAE6800130.1"/>
    </source>
</evidence>
<keyword evidence="2" id="KW-1185">Reference proteome</keyword>
<protein>
    <submittedName>
        <fullName evidence="1">Uncharacterized protein</fullName>
    </submittedName>
</protein>
<proteinExistence type="predicted"/>
<organism evidence="1 2">
    <name type="scientific">Nitrospira defluvii</name>
    <dbReference type="NCBI Taxonomy" id="330214"/>
    <lineage>
        <taxon>Bacteria</taxon>
        <taxon>Pseudomonadati</taxon>
        <taxon>Nitrospirota</taxon>
        <taxon>Nitrospiria</taxon>
        <taxon>Nitrospirales</taxon>
        <taxon>Nitrospiraceae</taxon>
        <taxon>Nitrospira</taxon>
    </lineage>
</organism>
<evidence type="ECO:0000313" key="2">
    <source>
        <dbReference type="Proteomes" id="UP000675880"/>
    </source>
</evidence>
<reference evidence="1 2" key="1">
    <citation type="submission" date="2021-02" db="EMBL/GenBank/DDBJ databases">
        <authorList>
            <person name="Han P."/>
        </authorList>
    </citation>
    <scope>NUCLEOTIDE SEQUENCE [LARGE SCALE GENOMIC DNA]</scope>
    <source>
        <strain evidence="1">Candidatus Nitrospira sp. ZN2</strain>
    </source>
</reference>
<dbReference type="EMBL" id="CAJNBJ010000021">
    <property type="protein sequence ID" value="CAE6800130.1"/>
    <property type="molecule type" value="Genomic_DNA"/>
</dbReference>
<accession>A0ABN7MF40</accession>
<gene>
    <name evidence="1" type="ORF">NSPZN2_80021</name>
</gene>
<comment type="caution">
    <text evidence="1">The sequence shown here is derived from an EMBL/GenBank/DDBJ whole genome shotgun (WGS) entry which is preliminary data.</text>
</comment>
<sequence length="96" mass="10284">MFFRNTGADADLSGRVSVSLDAVESLPIDPEHGEVLGVLIGVAQDIDILVLEGVKMLQGILPSHAVFNTLRDATMADWKPGPTHAGCQSLRRSARM</sequence>
<dbReference type="Proteomes" id="UP000675880">
    <property type="component" value="Unassembled WGS sequence"/>
</dbReference>